<protein>
    <submittedName>
        <fullName evidence="2">Uncharacterized protein</fullName>
    </submittedName>
</protein>
<dbReference type="RefSeq" id="WP_114384358.1">
    <property type="nucleotide sequence ID" value="NZ_QPJD01000065.1"/>
</dbReference>
<accession>A0A368VJR5</accession>
<organism evidence="2 3">
    <name type="scientific">Paenibacillus prosopidis</name>
    <dbReference type="NCBI Taxonomy" id="630520"/>
    <lineage>
        <taxon>Bacteria</taxon>
        <taxon>Bacillati</taxon>
        <taxon>Bacillota</taxon>
        <taxon>Bacilli</taxon>
        <taxon>Bacillales</taxon>
        <taxon>Paenibacillaceae</taxon>
        <taxon>Paenibacillus</taxon>
    </lineage>
</organism>
<sequence>MIILRKPWKVAVFGIIGIVVLIVIFAAAIINNIGFHNIKLMYTLSTTDKQIVLMDGKGNYLGEDRSVGILLKERMSSKGWIYVREEGANFFLKREMN</sequence>
<keyword evidence="3" id="KW-1185">Reference proteome</keyword>
<dbReference type="Proteomes" id="UP000252415">
    <property type="component" value="Unassembled WGS sequence"/>
</dbReference>
<reference evidence="2 3" key="1">
    <citation type="submission" date="2018-07" db="EMBL/GenBank/DDBJ databases">
        <title>Genomic Encyclopedia of Type Strains, Phase III (KMG-III): the genomes of soil and plant-associated and newly described type strains.</title>
        <authorList>
            <person name="Whitman W."/>
        </authorList>
    </citation>
    <scope>NUCLEOTIDE SEQUENCE [LARGE SCALE GENOMIC DNA]</scope>
    <source>
        <strain evidence="2 3">CECT 7506</strain>
    </source>
</reference>
<dbReference type="EMBL" id="QPJD01000065">
    <property type="protein sequence ID" value="RCW39231.1"/>
    <property type="molecule type" value="Genomic_DNA"/>
</dbReference>
<name>A0A368VJR5_9BACL</name>
<proteinExistence type="predicted"/>
<gene>
    <name evidence="2" type="ORF">DFP97_1652</name>
</gene>
<dbReference type="OrthoDB" id="6194834at2"/>
<evidence type="ECO:0000313" key="3">
    <source>
        <dbReference type="Proteomes" id="UP000252415"/>
    </source>
</evidence>
<keyword evidence="1" id="KW-0472">Membrane</keyword>
<comment type="caution">
    <text evidence="2">The sequence shown here is derived from an EMBL/GenBank/DDBJ whole genome shotgun (WGS) entry which is preliminary data.</text>
</comment>
<evidence type="ECO:0000313" key="2">
    <source>
        <dbReference type="EMBL" id="RCW39231.1"/>
    </source>
</evidence>
<feature type="transmembrane region" description="Helical" evidence="1">
    <location>
        <begin position="12"/>
        <end position="35"/>
    </location>
</feature>
<keyword evidence="1" id="KW-0812">Transmembrane</keyword>
<keyword evidence="1" id="KW-1133">Transmembrane helix</keyword>
<evidence type="ECO:0000256" key="1">
    <source>
        <dbReference type="SAM" id="Phobius"/>
    </source>
</evidence>
<dbReference type="AlphaFoldDB" id="A0A368VJR5"/>